<sequence>MGQKVHPNGIRLGIVKPWNSTWFANHQRIR</sequence>
<dbReference type="GO" id="GO:0003723">
    <property type="term" value="F:RNA binding"/>
    <property type="evidence" value="ECO:0007669"/>
    <property type="project" value="InterPro"/>
</dbReference>
<dbReference type="Proteomes" id="UP000269208">
    <property type="component" value="Chromosome"/>
</dbReference>
<accession>A0A447TU10</accession>
<name>A0A447TU10_SALET</name>
<dbReference type="GO" id="GO:0005840">
    <property type="term" value="C:ribosome"/>
    <property type="evidence" value="ECO:0007669"/>
    <property type="project" value="UniProtKB-KW"/>
</dbReference>
<evidence type="ECO:0000313" key="2">
    <source>
        <dbReference type="Proteomes" id="UP000269208"/>
    </source>
</evidence>
<reference evidence="1 2" key="1">
    <citation type="submission" date="2018-12" db="EMBL/GenBank/DDBJ databases">
        <authorList>
            <consortium name="Pathogen Informatics"/>
        </authorList>
    </citation>
    <scope>NUCLEOTIDE SEQUENCE [LARGE SCALE GENOMIC DNA]</scope>
    <source>
        <strain evidence="1 2">NCTC6754</strain>
    </source>
</reference>
<dbReference type="AlphaFoldDB" id="A0A447TU10"/>
<dbReference type="EMBL" id="LR134190">
    <property type="protein sequence ID" value="VEB53170.1"/>
    <property type="molecule type" value="Genomic_DNA"/>
</dbReference>
<keyword evidence="1" id="KW-0687">Ribonucleoprotein</keyword>
<proteinExistence type="predicted"/>
<protein>
    <submittedName>
        <fullName evidence="1">30S ribosomal protein S3</fullName>
    </submittedName>
</protein>
<organism evidence="1 2">
    <name type="scientific">Salmonella enterica I</name>
    <dbReference type="NCBI Taxonomy" id="59201"/>
    <lineage>
        <taxon>Bacteria</taxon>
        <taxon>Pseudomonadati</taxon>
        <taxon>Pseudomonadota</taxon>
        <taxon>Gammaproteobacteria</taxon>
        <taxon>Enterobacterales</taxon>
        <taxon>Enterobacteriaceae</taxon>
        <taxon>Salmonella</taxon>
    </lineage>
</organism>
<keyword evidence="1" id="KW-0689">Ribosomal protein</keyword>
<dbReference type="InterPro" id="IPR009019">
    <property type="entry name" value="KH_sf_prok-type"/>
</dbReference>
<gene>
    <name evidence="1" type="primary">rpsC_1</name>
    <name evidence="1" type="ORF">NCTC6754_02619</name>
</gene>
<evidence type="ECO:0000313" key="1">
    <source>
        <dbReference type="EMBL" id="VEB53170.1"/>
    </source>
</evidence>
<dbReference type="SUPFAM" id="SSF54814">
    <property type="entry name" value="Prokaryotic type KH domain (KH-domain type II)"/>
    <property type="match status" value="1"/>
</dbReference>